<comment type="caution">
    <text evidence="2">The sequence shown here is derived from an EMBL/GenBank/DDBJ whole genome shotgun (WGS) entry which is preliminary data.</text>
</comment>
<evidence type="ECO:0000313" key="3">
    <source>
        <dbReference type="Proteomes" id="UP000018957"/>
    </source>
</evidence>
<keyword evidence="1" id="KW-1133">Transmembrane helix</keyword>
<accession>W3VAY1</accession>
<feature type="transmembrane region" description="Helical" evidence="1">
    <location>
        <begin position="56"/>
        <end position="72"/>
    </location>
</feature>
<dbReference type="Proteomes" id="UP000018957">
    <property type="component" value="Unassembled WGS sequence"/>
</dbReference>
<sequence>MQQGSDITLEDLKNMSWMQILKKVGEGMLEVVVIIAEVAVVILVTIAAALIELVDILAAVLAILASVTFATAS</sequence>
<gene>
    <name evidence="2" type="ORF">PTE_00215</name>
</gene>
<protein>
    <submittedName>
        <fullName evidence="2">Uncharacterized protein</fullName>
    </submittedName>
</protein>
<proteinExistence type="predicted"/>
<organism evidence="2 3">
    <name type="scientific">Photorhabdus khanii NC19</name>
    <dbReference type="NCBI Taxonomy" id="1004151"/>
    <lineage>
        <taxon>Bacteria</taxon>
        <taxon>Pseudomonadati</taxon>
        <taxon>Pseudomonadota</taxon>
        <taxon>Gammaproteobacteria</taxon>
        <taxon>Enterobacterales</taxon>
        <taxon>Morganellaceae</taxon>
        <taxon>Photorhabdus</taxon>
    </lineage>
</organism>
<evidence type="ECO:0000256" key="1">
    <source>
        <dbReference type="SAM" id="Phobius"/>
    </source>
</evidence>
<name>W3VAY1_9GAMM</name>
<dbReference type="EMBL" id="AYSJ01000002">
    <property type="protein sequence ID" value="ETS33066.1"/>
    <property type="molecule type" value="Genomic_DNA"/>
</dbReference>
<dbReference type="PATRIC" id="fig|1004151.3.peg.282"/>
<dbReference type="AlphaFoldDB" id="W3VAY1"/>
<reference evidence="2 3" key="1">
    <citation type="submission" date="2013-11" db="EMBL/GenBank/DDBJ databases">
        <title>Elucidation of the Photorhabdus temperata genome and generation of transposon mutant library to identify motility mutants.</title>
        <authorList>
            <person name="Hurst S.G.IV."/>
            <person name="Micheals B."/>
            <person name="Abebe-Akele F."/>
            <person name="Rowedder H."/>
            <person name="Bullock H."/>
            <person name="Jackobeck R."/>
            <person name="Janicki E."/>
            <person name="Tisa L.S."/>
        </authorList>
    </citation>
    <scope>NUCLEOTIDE SEQUENCE [LARGE SCALE GENOMIC DNA]</scope>
    <source>
        <strain evidence="2 3">NC19</strain>
    </source>
</reference>
<keyword evidence="1" id="KW-0812">Transmembrane</keyword>
<keyword evidence="3" id="KW-1185">Reference proteome</keyword>
<evidence type="ECO:0000313" key="2">
    <source>
        <dbReference type="EMBL" id="ETS33066.1"/>
    </source>
</evidence>
<keyword evidence="1" id="KW-0472">Membrane</keyword>
<feature type="transmembrane region" description="Helical" evidence="1">
    <location>
        <begin position="28"/>
        <end position="50"/>
    </location>
</feature>